<dbReference type="InterPro" id="IPR036936">
    <property type="entry name" value="CRIB_dom_sf"/>
</dbReference>
<dbReference type="AlphaFoldDB" id="A0A4X2KLK6"/>
<reference evidence="2" key="3">
    <citation type="submission" date="2025-09" db="UniProtKB">
        <authorList>
            <consortium name="Ensembl"/>
        </authorList>
    </citation>
    <scope>IDENTIFICATION</scope>
</reference>
<protein>
    <recommendedName>
        <fullName evidence="1">CRIB domain-containing protein</fullName>
    </recommendedName>
</protein>
<dbReference type="Proteomes" id="UP000314987">
    <property type="component" value="Unassembled WGS sequence"/>
</dbReference>
<dbReference type="SMART" id="SM00285">
    <property type="entry name" value="PBD"/>
    <property type="match status" value="3"/>
</dbReference>
<accession>A0A4X2KLK6</accession>
<dbReference type="Gene3D" id="3.90.810.10">
    <property type="entry name" value="CRIB domain"/>
    <property type="match status" value="3"/>
</dbReference>
<dbReference type="STRING" id="29139.ENSVURP00010010215"/>
<name>A0A4X2KLK6_VOMUR</name>
<reference evidence="3" key="1">
    <citation type="submission" date="2018-12" db="EMBL/GenBank/DDBJ databases">
        <authorList>
            <person name="Yazar S."/>
        </authorList>
    </citation>
    <scope>NUCLEOTIDE SEQUENCE [LARGE SCALE GENOMIC DNA]</scope>
</reference>
<dbReference type="InterPro" id="IPR000095">
    <property type="entry name" value="CRIB_dom"/>
</dbReference>
<organism evidence="2 3">
    <name type="scientific">Vombatus ursinus</name>
    <name type="common">Common wombat</name>
    <dbReference type="NCBI Taxonomy" id="29139"/>
    <lineage>
        <taxon>Eukaryota</taxon>
        <taxon>Metazoa</taxon>
        <taxon>Chordata</taxon>
        <taxon>Craniata</taxon>
        <taxon>Vertebrata</taxon>
        <taxon>Euteleostomi</taxon>
        <taxon>Mammalia</taxon>
        <taxon>Metatheria</taxon>
        <taxon>Diprotodontia</taxon>
        <taxon>Vombatidae</taxon>
        <taxon>Vombatus</taxon>
    </lineage>
</organism>
<evidence type="ECO:0000259" key="1">
    <source>
        <dbReference type="PROSITE" id="PS50108"/>
    </source>
</evidence>
<feature type="domain" description="CRIB" evidence="1">
    <location>
        <begin position="95"/>
        <end position="108"/>
    </location>
</feature>
<reference evidence="2" key="2">
    <citation type="submission" date="2025-08" db="UniProtKB">
        <authorList>
            <consortium name="Ensembl"/>
        </authorList>
    </citation>
    <scope>IDENTIFICATION</scope>
</reference>
<gene>
    <name evidence="2" type="primary">LOC114042481</name>
</gene>
<dbReference type="Ensembl" id="ENSVURT00010011573.1">
    <property type="protein sequence ID" value="ENSVURP00010010215.1"/>
    <property type="gene ID" value="ENSVURG00010007897.1"/>
</dbReference>
<proteinExistence type="predicted"/>
<dbReference type="Pfam" id="PF00786">
    <property type="entry name" value="PBD"/>
    <property type="match status" value="3"/>
</dbReference>
<dbReference type="GeneID" id="114042481"/>
<dbReference type="GeneTree" id="ENSGT00940000158656"/>
<sequence>MDGSSQDSHFCGCCILLVQRKTRCEIYASSNFQHRRQTEFDHQEHTITGFPLQWQSLLEAIVKEEKPIWNPSSIIPILIPWCCSLFRHRKRRHEVSAPCNFQHRVHMVFNEADHTFMGLPLQWSSLEEDPLKGEKVIADPSSVTPILNPWCCIVFGKKKTRLEISRQSNFEHRINTEFDSREQKFTGTPLLWHSLLADTVNQPIVDPSSRTYIQLAAMKVL</sequence>
<keyword evidence="3" id="KW-1185">Reference proteome</keyword>
<evidence type="ECO:0000313" key="3">
    <source>
        <dbReference type="Proteomes" id="UP000314987"/>
    </source>
</evidence>
<dbReference type="RefSeq" id="XP_027716967.1">
    <property type="nucleotide sequence ID" value="XM_027861166.1"/>
</dbReference>
<evidence type="ECO:0000313" key="2">
    <source>
        <dbReference type="Ensembl" id="ENSVURP00010010215.1"/>
    </source>
</evidence>
<dbReference type="OrthoDB" id="1022360at2759"/>
<dbReference type="PROSITE" id="PS50108">
    <property type="entry name" value="CRIB"/>
    <property type="match status" value="1"/>
</dbReference>